<proteinExistence type="predicted"/>
<evidence type="ECO:0000313" key="2">
    <source>
        <dbReference type="EMBL" id="CAI5758121.1"/>
    </source>
</evidence>
<keyword evidence="3" id="KW-1185">Reference proteome</keyword>
<evidence type="ECO:0000259" key="1">
    <source>
        <dbReference type="Pfam" id="PF02752"/>
    </source>
</evidence>
<accession>A0A9W4TW28</accession>
<feature type="domain" description="Arrestin C-terminal-like" evidence="1">
    <location>
        <begin position="186"/>
        <end position="369"/>
    </location>
</feature>
<dbReference type="Pfam" id="PF02752">
    <property type="entry name" value="Arrestin_C"/>
    <property type="match status" value="1"/>
</dbReference>
<dbReference type="PANTHER" id="PTHR36419:SF1">
    <property type="entry name" value="RHO1 GEF LOCALIZING PROTEIN 1"/>
    <property type="match status" value="1"/>
</dbReference>
<dbReference type="InterPro" id="IPR053060">
    <property type="entry name" value="Cytokinesis_Signaling_Reg"/>
</dbReference>
<dbReference type="Proteomes" id="UP001152885">
    <property type="component" value="Unassembled WGS sequence"/>
</dbReference>
<name>A0A9W4TW28_9ASCO</name>
<reference evidence="2" key="1">
    <citation type="submission" date="2022-12" db="EMBL/GenBank/DDBJ databases">
        <authorList>
            <person name="Brejova B."/>
        </authorList>
    </citation>
    <scope>NUCLEOTIDE SEQUENCE</scope>
</reference>
<organism evidence="2 3">
    <name type="scientific">Candida verbasci</name>
    <dbReference type="NCBI Taxonomy" id="1227364"/>
    <lineage>
        <taxon>Eukaryota</taxon>
        <taxon>Fungi</taxon>
        <taxon>Dikarya</taxon>
        <taxon>Ascomycota</taxon>
        <taxon>Saccharomycotina</taxon>
        <taxon>Pichiomycetes</taxon>
        <taxon>Debaryomycetaceae</taxon>
        <taxon>Candida/Lodderomyces clade</taxon>
        <taxon>Candida</taxon>
    </lineage>
</organism>
<dbReference type="PANTHER" id="PTHR36419">
    <property type="entry name" value="ARRESTIN FAMILY PROTEIN 1"/>
    <property type="match status" value="1"/>
</dbReference>
<sequence>MLFPSSNNLSVQKECPIIINLQPTSDSIIKGCPGIPRSIPRIDTIIQIRSKTGLPFKLRSVSAQLITSQYVNLNKKLGTSSETYKDFKIFEDPLIFRSLEFVEDVLGVDIPVLIPIPKDIISSGHSPNFNCTTLHHLFIRVFIGDSASSEISFMEKFPVVIKLYDALPLYRQFSEVVSEARETIDKQVLIHINMSVGSIGPGDSLPIQLRIMTNSGNNKLKKHLNVKTVTFQVKEILECFDGGLTPRKEEKIYSTTKTLNKELNTEGIVESFNYTYPNETNLLSFFNHDKLPMNLPSENLPDYETTVIESINISNVKSFSKMPQGLGITHNHSSFTSQGKLYSIKFEIVLKFKFSKVKDLDIHLPIIVCPYNRTSSEYLLSWILEQCNISKDKFGKYFIENYYSSTYTNQIQLLNRYKKSPYVYKFIRNEWIELGYNGDAFGKFKNIVSYID</sequence>
<comment type="caution">
    <text evidence="2">The sequence shown here is derived from an EMBL/GenBank/DDBJ whole genome shotgun (WGS) entry which is preliminary data.</text>
</comment>
<dbReference type="OrthoDB" id="4001642at2759"/>
<dbReference type="GO" id="GO:0000935">
    <property type="term" value="C:division septum"/>
    <property type="evidence" value="ECO:0007669"/>
    <property type="project" value="TreeGrafter"/>
</dbReference>
<dbReference type="GO" id="GO:0000917">
    <property type="term" value="P:division septum assembly"/>
    <property type="evidence" value="ECO:0007669"/>
    <property type="project" value="TreeGrafter"/>
</dbReference>
<evidence type="ECO:0000313" key="3">
    <source>
        <dbReference type="Proteomes" id="UP001152885"/>
    </source>
</evidence>
<dbReference type="AlphaFoldDB" id="A0A9W4TW28"/>
<protein>
    <recommendedName>
        <fullName evidence="1">Arrestin C-terminal-like domain-containing protein</fullName>
    </recommendedName>
</protein>
<gene>
    <name evidence="2" type="ORF">CANVERA_P2634</name>
</gene>
<dbReference type="InterPro" id="IPR011022">
    <property type="entry name" value="Arrestin_C-like"/>
</dbReference>
<dbReference type="EMBL" id="CANTUO010000002">
    <property type="protein sequence ID" value="CAI5758121.1"/>
    <property type="molecule type" value="Genomic_DNA"/>
</dbReference>